<dbReference type="PANTHER" id="PTHR34606:SF4">
    <property type="entry name" value="OUTER MEMBRANE LIPOPROTEIN DOLP"/>
    <property type="match status" value="1"/>
</dbReference>
<protein>
    <submittedName>
        <fullName evidence="3">Osmotically-inducible protein OsmY, contains BON domain</fullName>
    </submittedName>
</protein>
<evidence type="ECO:0000313" key="3">
    <source>
        <dbReference type="EMBL" id="SFQ20457.1"/>
    </source>
</evidence>
<dbReference type="AlphaFoldDB" id="A0A1I5WLJ8"/>
<dbReference type="RefSeq" id="WP_245759373.1">
    <property type="nucleotide sequence ID" value="NZ_FOXA01000049.1"/>
</dbReference>
<dbReference type="InterPro" id="IPR014004">
    <property type="entry name" value="Transpt-assoc_nodulatn_dom_bac"/>
</dbReference>
<feature type="domain" description="BON" evidence="2">
    <location>
        <begin position="2"/>
        <end position="70"/>
    </location>
</feature>
<feature type="domain" description="BON" evidence="2">
    <location>
        <begin position="77"/>
        <end position="145"/>
    </location>
</feature>
<name>A0A1I5WLJ8_9RHOB</name>
<dbReference type="InterPro" id="IPR051686">
    <property type="entry name" value="Lipoprotein_DolP"/>
</dbReference>
<accession>A0A1I5WLJ8</accession>
<dbReference type="Proteomes" id="UP000199356">
    <property type="component" value="Unassembled WGS sequence"/>
</dbReference>
<keyword evidence="4" id="KW-1185">Reference proteome</keyword>
<dbReference type="Gene3D" id="3.30.1340.30">
    <property type="match status" value="2"/>
</dbReference>
<dbReference type="EMBL" id="FOXA01000049">
    <property type="protein sequence ID" value="SFQ20457.1"/>
    <property type="molecule type" value="Genomic_DNA"/>
</dbReference>
<dbReference type="PANTHER" id="PTHR34606">
    <property type="entry name" value="BON DOMAIN-CONTAINING PROTEIN"/>
    <property type="match status" value="1"/>
</dbReference>
<dbReference type="InterPro" id="IPR007055">
    <property type="entry name" value="BON_dom"/>
</dbReference>
<dbReference type="SMART" id="SM00749">
    <property type="entry name" value="BON"/>
    <property type="match status" value="2"/>
</dbReference>
<keyword evidence="1" id="KW-0732">Signal</keyword>
<evidence type="ECO:0000256" key="1">
    <source>
        <dbReference type="ARBA" id="ARBA00022729"/>
    </source>
</evidence>
<gene>
    <name evidence="3" type="ORF">SAMN04488047_14914</name>
</gene>
<organism evidence="3 4">
    <name type="scientific">Tranquillimonas alkanivorans</name>
    <dbReference type="NCBI Taxonomy" id="441119"/>
    <lineage>
        <taxon>Bacteria</taxon>
        <taxon>Pseudomonadati</taxon>
        <taxon>Pseudomonadota</taxon>
        <taxon>Alphaproteobacteria</taxon>
        <taxon>Rhodobacterales</taxon>
        <taxon>Roseobacteraceae</taxon>
        <taxon>Tranquillimonas</taxon>
    </lineage>
</organism>
<dbReference type="Pfam" id="PF04972">
    <property type="entry name" value="BON"/>
    <property type="match status" value="2"/>
</dbReference>
<dbReference type="STRING" id="441119.SAMN04488047_14914"/>
<evidence type="ECO:0000259" key="2">
    <source>
        <dbReference type="PROSITE" id="PS50914"/>
    </source>
</evidence>
<dbReference type="PROSITE" id="PS50914">
    <property type="entry name" value="BON"/>
    <property type="match status" value="2"/>
</dbReference>
<proteinExistence type="predicted"/>
<sequence>MSGILLRQEVLEALEFEPSIDAANIGVSVDEGIVTLTGHVPTYAQRAKAEQITSRVKGVRGIAEEIEVRPAGTHITADDEIARRVANILRWHTAVPSEKIRIVVEKDHVTLSGEVEWDYPRDAAERAIRGIAGIRGITGHLSVTPRASSSDVREHIEKALKRDAQLEAAGSGSRSTTAR</sequence>
<reference evidence="3 4" key="1">
    <citation type="submission" date="2016-10" db="EMBL/GenBank/DDBJ databases">
        <authorList>
            <person name="de Groot N.N."/>
        </authorList>
    </citation>
    <scope>NUCLEOTIDE SEQUENCE [LARGE SCALE GENOMIC DNA]</scope>
    <source>
        <strain evidence="3 4">DSM 19547</strain>
    </source>
</reference>
<evidence type="ECO:0000313" key="4">
    <source>
        <dbReference type="Proteomes" id="UP000199356"/>
    </source>
</evidence>